<dbReference type="Ensembl" id="ENSJHYT00000009079.1">
    <property type="protein sequence ID" value="ENSJHYP00000007446.1"/>
    <property type="gene ID" value="ENSJHYG00000005935.1"/>
</dbReference>
<accession>A0A8C5IQL0</accession>
<organism evidence="1 2">
    <name type="scientific">Junco hyemalis</name>
    <name type="common">Dark-eyed junco</name>
    <dbReference type="NCBI Taxonomy" id="40217"/>
    <lineage>
        <taxon>Eukaryota</taxon>
        <taxon>Metazoa</taxon>
        <taxon>Chordata</taxon>
        <taxon>Craniata</taxon>
        <taxon>Vertebrata</taxon>
        <taxon>Euteleostomi</taxon>
        <taxon>Archelosauria</taxon>
        <taxon>Archosauria</taxon>
        <taxon>Dinosauria</taxon>
        <taxon>Saurischia</taxon>
        <taxon>Theropoda</taxon>
        <taxon>Coelurosauria</taxon>
        <taxon>Aves</taxon>
        <taxon>Neognathae</taxon>
        <taxon>Neoaves</taxon>
        <taxon>Telluraves</taxon>
        <taxon>Australaves</taxon>
        <taxon>Passeriformes</taxon>
        <taxon>Passerellidae</taxon>
        <taxon>Junco</taxon>
    </lineage>
</organism>
<evidence type="ECO:0000313" key="1">
    <source>
        <dbReference type="Ensembl" id="ENSJHYP00000007446.1"/>
    </source>
</evidence>
<sequence length="88" mass="10033">MSRVPVGKVLLRNVIRHTGAHNKVGDRNVEDKGVGEADRRDLLEKAEQNAVRHLQVRYTTEMLIFSLTTPCKELRPQLEPDLSVLIEM</sequence>
<reference evidence="1" key="2">
    <citation type="submission" date="2025-09" db="UniProtKB">
        <authorList>
            <consortium name="Ensembl"/>
        </authorList>
    </citation>
    <scope>IDENTIFICATION</scope>
</reference>
<reference evidence="1" key="1">
    <citation type="submission" date="2025-08" db="UniProtKB">
        <authorList>
            <consortium name="Ensembl"/>
        </authorList>
    </citation>
    <scope>IDENTIFICATION</scope>
</reference>
<name>A0A8C5IQL0_JUNHY</name>
<protein>
    <submittedName>
        <fullName evidence="1">Uncharacterized protein</fullName>
    </submittedName>
</protein>
<dbReference type="OMA" id="TTEMLIF"/>
<proteinExistence type="predicted"/>
<dbReference type="Proteomes" id="UP000694408">
    <property type="component" value="Unplaced"/>
</dbReference>
<dbReference type="AlphaFoldDB" id="A0A8C5IQL0"/>
<keyword evidence="2" id="KW-1185">Reference proteome</keyword>
<evidence type="ECO:0000313" key="2">
    <source>
        <dbReference type="Proteomes" id="UP000694408"/>
    </source>
</evidence>